<protein>
    <submittedName>
        <fullName evidence="1">Uncharacterized protein</fullName>
    </submittedName>
</protein>
<evidence type="ECO:0000313" key="1">
    <source>
        <dbReference type="EnsemblMetazoa" id="GPAI028873-PA"/>
    </source>
</evidence>
<sequence>MKAHYMVRRMPFPAAINRPVGPFILSVHPGTGSRQTGITIDGLKIIAGSSPKFSATKDSDNDFVYAYVLVPRVFINTALRSGSSNLSPQDLLKKNLVNIKLKMLYAVRFCRTYLKSFSTKTLPMNPVPPLMNKQRSLKISAIRSISSSF</sequence>
<dbReference type="Proteomes" id="UP000092445">
    <property type="component" value="Unassembled WGS sequence"/>
</dbReference>
<dbReference type="EnsemblMetazoa" id="GPAI028873-RA">
    <property type="protein sequence ID" value="GPAI028873-PA"/>
    <property type="gene ID" value="GPAI028873"/>
</dbReference>
<accession>A0A1A9ZYE6</accession>
<keyword evidence="2" id="KW-1185">Reference proteome</keyword>
<name>A0A1A9ZYE6_GLOPL</name>
<reference evidence="2" key="1">
    <citation type="submission" date="2014-03" db="EMBL/GenBank/DDBJ databases">
        <authorList>
            <person name="Aksoy S."/>
            <person name="Warren W."/>
            <person name="Wilson R.K."/>
        </authorList>
    </citation>
    <scope>NUCLEOTIDE SEQUENCE [LARGE SCALE GENOMIC DNA]</scope>
    <source>
        <strain evidence="2">IAEA</strain>
    </source>
</reference>
<evidence type="ECO:0000313" key="2">
    <source>
        <dbReference type="Proteomes" id="UP000092445"/>
    </source>
</evidence>
<dbReference type="VEuPathDB" id="VectorBase:GPAI028873"/>
<dbReference type="AlphaFoldDB" id="A0A1A9ZYE6"/>
<reference evidence="1" key="2">
    <citation type="submission" date="2020-05" db="UniProtKB">
        <authorList>
            <consortium name="EnsemblMetazoa"/>
        </authorList>
    </citation>
    <scope>IDENTIFICATION</scope>
    <source>
        <strain evidence="1">IAEA</strain>
    </source>
</reference>
<organism evidence="1 2">
    <name type="scientific">Glossina pallidipes</name>
    <name type="common">Tsetse fly</name>
    <dbReference type="NCBI Taxonomy" id="7398"/>
    <lineage>
        <taxon>Eukaryota</taxon>
        <taxon>Metazoa</taxon>
        <taxon>Ecdysozoa</taxon>
        <taxon>Arthropoda</taxon>
        <taxon>Hexapoda</taxon>
        <taxon>Insecta</taxon>
        <taxon>Pterygota</taxon>
        <taxon>Neoptera</taxon>
        <taxon>Endopterygota</taxon>
        <taxon>Diptera</taxon>
        <taxon>Brachycera</taxon>
        <taxon>Muscomorpha</taxon>
        <taxon>Hippoboscoidea</taxon>
        <taxon>Glossinidae</taxon>
        <taxon>Glossina</taxon>
    </lineage>
</organism>
<proteinExistence type="predicted"/>